<evidence type="ECO:0000256" key="2">
    <source>
        <dbReference type="ARBA" id="ARBA00011915"/>
    </source>
</evidence>
<comment type="caution">
    <text evidence="5">The sequence shown here is derived from an EMBL/GenBank/DDBJ whole genome shotgun (WGS) entry which is preliminary data.</text>
</comment>
<dbReference type="InterPro" id="IPR032259">
    <property type="entry name" value="HIBYL-CoA-H"/>
</dbReference>
<evidence type="ECO:0000256" key="1">
    <source>
        <dbReference type="ARBA" id="ARBA00001709"/>
    </source>
</evidence>
<feature type="domain" description="Enoyl-CoA hydratase/isomerase" evidence="4">
    <location>
        <begin position="22"/>
        <end position="341"/>
    </location>
</feature>
<proteinExistence type="predicted"/>
<protein>
    <recommendedName>
        <fullName evidence="2">3-hydroxyisobutyryl-CoA hydrolase</fullName>
        <ecNumber evidence="2">3.1.2.4</ecNumber>
    </recommendedName>
</protein>
<organism evidence="5">
    <name type="scientific">marine sediment metagenome</name>
    <dbReference type="NCBI Taxonomy" id="412755"/>
    <lineage>
        <taxon>unclassified sequences</taxon>
        <taxon>metagenomes</taxon>
        <taxon>ecological metagenomes</taxon>
    </lineage>
</organism>
<dbReference type="Pfam" id="PF16113">
    <property type="entry name" value="ECH_2"/>
    <property type="match status" value="1"/>
</dbReference>
<dbReference type="InterPro" id="IPR029045">
    <property type="entry name" value="ClpP/crotonase-like_dom_sf"/>
</dbReference>
<reference evidence="5" key="1">
    <citation type="journal article" date="2015" name="Nature">
        <title>Complex archaea that bridge the gap between prokaryotes and eukaryotes.</title>
        <authorList>
            <person name="Spang A."/>
            <person name="Saw J.H."/>
            <person name="Jorgensen S.L."/>
            <person name="Zaremba-Niedzwiedzka K."/>
            <person name="Martijn J."/>
            <person name="Lind A.E."/>
            <person name="van Eijk R."/>
            <person name="Schleper C."/>
            <person name="Guy L."/>
            <person name="Ettema T.J."/>
        </authorList>
    </citation>
    <scope>NUCLEOTIDE SEQUENCE</scope>
</reference>
<dbReference type="Gene3D" id="3.90.226.10">
    <property type="entry name" value="2-enoyl-CoA Hydratase, Chain A, domain 1"/>
    <property type="match status" value="1"/>
</dbReference>
<comment type="catalytic activity">
    <reaction evidence="1">
        <text>3-hydroxy-2-methylpropanoyl-CoA + H2O = 3-hydroxy-2-methylpropanoate + CoA + H(+)</text>
        <dbReference type="Rhea" id="RHEA:20888"/>
        <dbReference type="ChEBI" id="CHEBI:11805"/>
        <dbReference type="ChEBI" id="CHEBI:15377"/>
        <dbReference type="ChEBI" id="CHEBI:15378"/>
        <dbReference type="ChEBI" id="CHEBI:57287"/>
        <dbReference type="ChEBI" id="CHEBI:57340"/>
        <dbReference type="EC" id="3.1.2.4"/>
    </reaction>
</comment>
<dbReference type="EC" id="3.1.2.4" evidence="2"/>
<accession>A0A0F9U4F4</accession>
<keyword evidence="3" id="KW-0378">Hydrolase</keyword>
<dbReference type="GO" id="GO:0006574">
    <property type="term" value="P:L-valine catabolic process"/>
    <property type="evidence" value="ECO:0007669"/>
    <property type="project" value="TreeGrafter"/>
</dbReference>
<dbReference type="NCBIfam" id="NF004127">
    <property type="entry name" value="PRK05617.1"/>
    <property type="match status" value="1"/>
</dbReference>
<dbReference type="CDD" id="cd06558">
    <property type="entry name" value="crotonase-like"/>
    <property type="match status" value="1"/>
</dbReference>
<dbReference type="InterPro" id="IPR045004">
    <property type="entry name" value="ECH_dom"/>
</dbReference>
<dbReference type="EMBL" id="LAZR01000147">
    <property type="protein sequence ID" value="KKN86474.1"/>
    <property type="molecule type" value="Genomic_DNA"/>
</dbReference>
<dbReference type="AlphaFoldDB" id="A0A0F9U4F4"/>
<dbReference type="PANTHER" id="PTHR43176:SF3">
    <property type="entry name" value="3-HYDROXYISOBUTYRYL-COA HYDROLASE, MITOCHONDRIAL"/>
    <property type="match status" value="1"/>
</dbReference>
<dbReference type="GO" id="GO:0003860">
    <property type="term" value="F:3-hydroxyisobutyryl-CoA hydrolase activity"/>
    <property type="evidence" value="ECO:0007669"/>
    <property type="project" value="UniProtKB-EC"/>
</dbReference>
<sequence length="356" mass="38268">MSAMRDATTTGDVLIRVEGWAGRITLNRPKALNALTWEMARAIEAALREWAVDDAVALVIIDAAGERAFCAGGDIAELYQRGRAGEFAYGQRFWAEEYRLNRLIAHYDKPYVAVMDGIVMGGGVGLAAHGGHRIVTERSMVAMPECGIGLVPDVGGSLILATAPGRLGEYLGTTGFRMGPADAILAGFADVYVPSERLADLVARLVETGDPAVIDAFAEMPPEGELAGRRGAIDALFGASSAAAIVAGLEADGGEFAETTLKTLRRGSPISVAATLAILRAVRDDPTIENALIREYRFTFRSQQEGDFLEGIRAAVIDKDRQPRWSVARIEDLPRERVDAILAPLGDNELTWEERA</sequence>
<gene>
    <name evidence="5" type="ORF">LCGC14_0268730</name>
</gene>
<evidence type="ECO:0000313" key="5">
    <source>
        <dbReference type="EMBL" id="KKN86474.1"/>
    </source>
</evidence>
<evidence type="ECO:0000256" key="3">
    <source>
        <dbReference type="ARBA" id="ARBA00022801"/>
    </source>
</evidence>
<name>A0A0F9U4F4_9ZZZZ</name>
<dbReference type="SUPFAM" id="SSF52096">
    <property type="entry name" value="ClpP/crotonase"/>
    <property type="match status" value="1"/>
</dbReference>
<dbReference type="GO" id="GO:0005829">
    <property type="term" value="C:cytosol"/>
    <property type="evidence" value="ECO:0007669"/>
    <property type="project" value="TreeGrafter"/>
</dbReference>
<evidence type="ECO:0000259" key="4">
    <source>
        <dbReference type="Pfam" id="PF16113"/>
    </source>
</evidence>
<dbReference type="PANTHER" id="PTHR43176">
    <property type="entry name" value="3-HYDROXYISOBUTYRYL-COA HYDROLASE-RELATED"/>
    <property type="match status" value="1"/>
</dbReference>